<dbReference type="PANTHER" id="PTHR41773">
    <property type="entry name" value="GTP PYROPHOSPHATASE-RELATED"/>
    <property type="match status" value="1"/>
</dbReference>
<dbReference type="eggNOG" id="COG2357">
    <property type="taxonomic scope" value="Bacteria"/>
</dbReference>
<sequence>MPQTSSPARLGQVYHAWRREHPTAAQDFKDAIEDLLDDSGVTYDRVTSRVKTWRSFKAKALSRTADGTPRYNDPWNEIRDLVGVRITTYHSTAIPEVINVLRQSFKVVKSVDKAAQTKISGGFGYGSHHLYVEIPSGIEGLEEYAGMLFEVQIRTVLQHAWAEFEHDVRYKSGDCLDPRVDRAFTLAAGLIELADQQFDQIATIHGDTPDHGSDVELTAETLPGVLTVLVGNRFPTSKIAHYTWMEELLSAHGITTLAQLRNLLDDAAIADVHTKMQYRFVPSQLRLIDDLLLRTYGEEHIEKTAKTGNRAQQRPERLRGRLAKLRKDS</sequence>
<dbReference type="InterPro" id="IPR007685">
    <property type="entry name" value="RelA_SpoT"/>
</dbReference>
<gene>
    <name evidence="2" type="ORF">CARG_06315</name>
</gene>
<dbReference type="AlphaFoldDB" id="U3GZL8"/>
<dbReference type="GO" id="GO:0015969">
    <property type="term" value="P:guanosine tetraphosphate metabolic process"/>
    <property type="evidence" value="ECO:0007669"/>
    <property type="project" value="InterPro"/>
</dbReference>
<dbReference type="InterPro" id="IPR043519">
    <property type="entry name" value="NT_sf"/>
</dbReference>
<dbReference type="SMART" id="SM00954">
    <property type="entry name" value="RelA_SpoT"/>
    <property type="match status" value="1"/>
</dbReference>
<evidence type="ECO:0000259" key="1">
    <source>
        <dbReference type="SMART" id="SM00954"/>
    </source>
</evidence>
<dbReference type="EMBL" id="CP006365">
    <property type="protein sequence ID" value="AGU15387.1"/>
    <property type="molecule type" value="Genomic_DNA"/>
</dbReference>
<dbReference type="Proteomes" id="UP000016943">
    <property type="component" value="Chromosome"/>
</dbReference>
<protein>
    <recommendedName>
        <fullName evidence="1">RelA/SpoT domain-containing protein</fullName>
    </recommendedName>
</protein>
<evidence type="ECO:0000313" key="3">
    <source>
        <dbReference type="Proteomes" id="UP000016943"/>
    </source>
</evidence>
<organism evidence="2 3">
    <name type="scientific">Corynebacterium argentoratense DSM 44202</name>
    <dbReference type="NCBI Taxonomy" id="1348662"/>
    <lineage>
        <taxon>Bacteria</taxon>
        <taxon>Bacillati</taxon>
        <taxon>Actinomycetota</taxon>
        <taxon>Actinomycetes</taxon>
        <taxon>Mycobacteriales</taxon>
        <taxon>Corynebacteriaceae</taxon>
        <taxon>Corynebacterium</taxon>
    </lineage>
</organism>
<dbReference type="OrthoDB" id="9801824at2"/>
<dbReference type="Gene3D" id="1.10.287.860">
    <property type="entry name" value="Nucleotidyltransferase"/>
    <property type="match status" value="1"/>
</dbReference>
<dbReference type="PATRIC" id="fig|1348662.3.peg.1237"/>
<keyword evidence="3" id="KW-1185">Reference proteome</keyword>
<dbReference type="HOGENOM" id="CLU_841224_0_0_11"/>
<dbReference type="PANTHER" id="PTHR41773:SF1">
    <property type="entry name" value="RELA_SPOT DOMAIN-CONTAINING PROTEIN"/>
    <property type="match status" value="1"/>
</dbReference>
<name>U3GZL8_9CORY</name>
<reference evidence="2 3" key="1">
    <citation type="journal article" date="2013" name="Genome Announc.">
        <title>Whole-Genome Sequence of the Clinical Strain Corynebacterium argentoratense DSM 44202, Isolated from a Human Throat Specimen.</title>
        <authorList>
            <person name="Bomholt C."/>
            <person name="Glaub A."/>
            <person name="Gravermann K."/>
            <person name="Albersmeier A."/>
            <person name="Brinkrolf K."/>
            <person name="Ruckert C."/>
            <person name="Tauch A."/>
        </authorList>
    </citation>
    <scope>NUCLEOTIDE SEQUENCE [LARGE SCALE GENOMIC DNA]</scope>
    <source>
        <strain evidence="2">DSM 44202</strain>
    </source>
</reference>
<dbReference type="CDD" id="cd05399">
    <property type="entry name" value="NT_Rel-Spo_like"/>
    <property type="match status" value="1"/>
</dbReference>
<dbReference type="KEGG" id="caz:CARG_06315"/>
<dbReference type="SUPFAM" id="SSF81301">
    <property type="entry name" value="Nucleotidyltransferase"/>
    <property type="match status" value="1"/>
</dbReference>
<feature type="domain" description="RelA/SpoT" evidence="1">
    <location>
        <begin position="48"/>
        <end position="174"/>
    </location>
</feature>
<proteinExistence type="predicted"/>
<dbReference type="GeneID" id="78250032"/>
<dbReference type="Gene3D" id="3.30.460.10">
    <property type="entry name" value="Beta Polymerase, domain 2"/>
    <property type="match status" value="1"/>
</dbReference>
<dbReference type="Pfam" id="PF04607">
    <property type="entry name" value="RelA_SpoT"/>
    <property type="match status" value="1"/>
</dbReference>
<dbReference type="RefSeq" id="WP_020976545.1">
    <property type="nucleotide sequence ID" value="NC_022198.1"/>
</dbReference>
<evidence type="ECO:0000313" key="2">
    <source>
        <dbReference type="EMBL" id="AGU15387.1"/>
    </source>
</evidence>
<accession>U3GZL8</accession>
<dbReference type="STRING" id="1348662.CARG_06315"/>